<dbReference type="EMBL" id="ASPP01010484">
    <property type="protein sequence ID" value="ETO22777.1"/>
    <property type="molecule type" value="Genomic_DNA"/>
</dbReference>
<evidence type="ECO:0000256" key="1">
    <source>
        <dbReference type="SAM" id="MobiDB-lite"/>
    </source>
</evidence>
<feature type="transmembrane region" description="Helical" evidence="2">
    <location>
        <begin position="181"/>
        <end position="199"/>
    </location>
</feature>
<evidence type="ECO:0000313" key="4">
    <source>
        <dbReference type="Proteomes" id="UP000023152"/>
    </source>
</evidence>
<reference evidence="3 4" key="1">
    <citation type="journal article" date="2013" name="Curr. Biol.">
        <title>The Genome of the Foraminiferan Reticulomyxa filosa.</title>
        <authorList>
            <person name="Glockner G."/>
            <person name="Hulsmann N."/>
            <person name="Schleicher M."/>
            <person name="Noegel A.A."/>
            <person name="Eichinger L."/>
            <person name="Gallinger C."/>
            <person name="Pawlowski J."/>
            <person name="Sierra R."/>
            <person name="Euteneuer U."/>
            <person name="Pillet L."/>
            <person name="Moustafa A."/>
            <person name="Platzer M."/>
            <person name="Groth M."/>
            <person name="Szafranski K."/>
            <person name="Schliwa M."/>
        </authorList>
    </citation>
    <scope>NUCLEOTIDE SEQUENCE [LARGE SCALE GENOMIC DNA]</scope>
</reference>
<accession>X6NBS8</accession>
<dbReference type="Proteomes" id="UP000023152">
    <property type="component" value="Unassembled WGS sequence"/>
</dbReference>
<keyword evidence="2" id="KW-0812">Transmembrane</keyword>
<dbReference type="AlphaFoldDB" id="X6NBS8"/>
<feature type="region of interest" description="Disordered" evidence="1">
    <location>
        <begin position="1"/>
        <end position="24"/>
    </location>
</feature>
<keyword evidence="2" id="KW-1133">Transmembrane helix</keyword>
<evidence type="ECO:0000313" key="3">
    <source>
        <dbReference type="EMBL" id="ETO22777.1"/>
    </source>
</evidence>
<keyword evidence="2" id="KW-0472">Membrane</keyword>
<evidence type="ECO:0000256" key="2">
    <source>
        <dbReference type="SAM" id="Phobius"/>
    </source>
</evidence>
<name>X6NBS8_RETFI</name>
<protein>
    <submittedName>
        <fullName evidence="3">Uncharacterized protein</fullName>
    </submittedName>
</protein>
<feature type="transmembrane region" description="Helical" evidence="2">
    <location>
        <begin position="206"/>
        <end position="223"/>
    </location>
</feature>
<feature type="transmembrane region" description="Helical" evidence="2">
    <location>
        <begin position="159"/>
        <end position="175"/>
    </location>
</feature>
<comment type="caution">
    <text evidence="3">The sequence shown here is derived from an EMBL/GenBank/DDBJ whole genome shotgun (WGS) entry which is preliminary data.</text>
</comment>
<proteinExistence type="predicted"/>
<keyword evidence="4" id="KW-1185">Reference proteome</keyword>
<sequence length="246" mass="27482">MLGSSSVTPGLEDDVGSESGSVRPTELNYTNTLYYCTQLGQLNLSGDSQTKDTQSPSQVVFPNNHVCLGFPTHYSSASANNDGMDMNLWLYANGARSAPIDQLRVGVTPSQDIANNGFFGSLISVAIALTMALFSHMILRSINQWIYEADTSGWQMPTIYALYLLCDIVTIGLIWKCSLSALPLVFVVYLTDCLFSLLWMDRIIHLLQWLNVVVTVFLFDTYLDLCFGKWHFLISEHSLNELDRLQ</sequence>
<gene>
    <name evidence="3" type="ORF">RFI_14415</name>
</gene>
<organism evidence="3 4">
    <name type="scientific">Reticulomyxa filosa</name>
    <dbReference type="NCBI Taxonomy" id="46433"/>
    <lineage>
        <taxon>Eukaryota</taxon>
        <taxon>Sar</taxon>
        <taxon>Rhizaria</taxon>
        <taxon>Retaria</taxon>
        <taxon>Foraminifera</taxon>
        <taxon>Monothalamids</taxon>
        <taxon>Reticulomyxidae</taxon>
        <taxon>Reticulomyxa</taxon>
    </lineage>
</organism>
<feature type="transmembrane region" description="Helical" evidence="2">
    <location>
        <begin position="118"/>
        <end position="139"/>
    </location>
</feature>